<sequence>MMLAGLILFYVIAISVLVWIIQRDYRQQGFSFHLLFSGIYLITFFGGFPFSMTMAELFEYRLPAISMLWNILAIALGGYLIYYVSYLYIGRNKQIPRYAVEVKSLANLTAWILMTIAILSLLVFMLLNQGLLLFKLEKYSHIFSAQVSGVALKRFFYFFLPALLIWFFLKPTKESWWLFLVAGMTFGVLSYLAVGGTRANLALAFVMFMLLGYLRRFLSFKWLVRAGLLTVIAMFLLALWRYRLNVQGSEAFYTFLYLTRDTFSPWENVAKIMDAEIEFQGLMPIVRDFYVYIPQSLWEERPDIVWNTANYFTKSVLGNFSGLAMSPTLLGSFYIMGGIPMIAIGMAVVGGFIRIFDNFFAYGKNSAVIQSYCLANLFNLIVLIREGIDAFISRFCFFSVIFVFSYIVAYLINRVREGYE</sequence>
<dbReference type="EMBL" id="JDSO01000078">
    <property type="protein sequence ID" value="KDB47380.1"/>
    <property type="molecule type" value="Genomic_DNA"/>
</dbReference>
<reference evidence="7 8" key="1">
    <citation type="submission" date="2014-02" db="EMBL/GenBank/DDBJ databases">
        <title>Comparative genomics of Haemophilus parasuis isolated from pig lungs.</title>
        <authorList>
            <person name="Kittichotirat W."/>
            <person name="Bumgarner R.E."/>
            <person name="Lawrence P."/>
        </authorList>
    </citation>
    <scope>NUCLEOTIDE SEQUENCE [LARGE SCALE GENOMIC DNA]</scope>
    <source>
        <strain evidence="7 8">HPS10</strain>
    </source>
</reference>
<feature type="transmembrane region" description="Helical" evidence="6">
    <location>
        <begin position="110"/>
        <end position="131"/>
    </location>
</feature>
<dbReference type="InterPro" id="IPR010691">
    <property type="entry name" value="WzyE"/>
</dbReference>
<dbReference type="AlphaFoldDB" id="A0A836MDL6"/>
<feature type="transmembrane region" description="Helical" evidence="6">
    <location>
        <begin position="367"/>
        <end position="385"/>
    </location>
</feature>
<dbReference type="GO" id="GO:0009246">
    <property type="term" value="P:enterobacterial common antigen biosynthetic process"/>
    <property type="evidence" value="ECO:0007669"/>
    <property type="project" value="InterPro"/>
</dbReference>
<feature type="transmembrane region" description="Helical" evidence="6">
    <location>
        <begin position="176"/>
        <end position="193"/>
    </location>
</feature>
<name>A0A836MDL6_GLAPU</name>
<keyword evidence="2" id="KW-0997">Cell inner membrane</keyword>
<keyword evidence="3 6" id="KW-0812">Transmembrane</keyword>
<evidence type="ECO:0000313" key="7">
    <source>
        <dbReference type="EMBL" id="KDB47380.1"/>
    </source>
</evidence>
<feature type="transmembrane region" description="Helical" evidence="6">
    <location>
        <begin position="333"/>
        <end position="355"/>
    </location>
</feature>
<evidence type="ECO:0000256" key="1">
    <source>
        <dbReference type="ARBA" id="ARBA00022475"/>
    </source>
</evidence>
<gene>
    <name evidence="7" type="ORF">HPS10_06620</name>
</gene>
<dbReference type="GO" id="GO:0016020">
    <property type="term" value="C:membrane"/>
    <property type="evidence" value="ECO:0007669"/>
    <property type="project" value="InterPro"/>
</dbReference>
<evidence type="ECO:0000256" key="3">
    <source>
        <dbReference type="ARBA" id="ARBA00022692"/>
    </source>
</evidence>
<keyword evidence="1" id="KW-1003">Cell membrane</keyword>
<feature type="transmembrane region" description="Helical" evidence="6">
    <location>
        <begin position="67"/>
        <end position="89"/>
    </location>
</feature>
<feature type="transmembrane region" description="Helical" evidence="6">
    <location>
        <begin position="222"/>
        <end position="242"/>
    </location>
</feature>
<evidence type="ECO:0000256" key="4">
    <source>
        <dbReference type="ARBA" id="ARBA00022989"/>
    </source>
</evidence>
<evidence type="ECO:0000256" key="5">
    <source>
        <dbReference type="ARBA" id="ARBA00023136"/>
    </source>
</evidence>
<feature type="transmembrane region" description="Helical" evidence="6">
    <location>
        <begin position="34"/>
        <end position="55"/>
    </location>
</feature>
<feature type="transmembrane region" description="Helical" evidence="6">
    <location>
        <begin position="151"/>
        <end position="169"/>
    </location>
</feature>
<dbReference type="Proteomes" id="UP000027036">
    <property type="component" value="Unassembled WGS sequence"/>
</dbReference>
<accession>A0A836MDL6</accession>
<comment type="caution">
    <text evidence="7">The sequence shown here is derived from an EMBL/GenBank/DDBJ whole genome shotgun (WGS) entry which is preliminary data.</text>
</comment>
<evidence type="ECO:0000256" key="2">
    <source>
        <dbReference type="ARBA" id="ARBA00022519"/>
    </source>
</evidence>
<protein>
    <submittedName>
        <fullName evidence="7">Polymerase</fullName>
    </submittedName>
</protein>
<dbReference type="Pfam" id="PF06899">
    <property type="entry name" value="WzyE"/>
    <property type="match status" value="1"/>
</dbReference>
<evidence type="ECO:0000256" key="6">
    <source>
        <dbReference type="SAM" id="Phobius"/>
    </source>
</evidence>
<feature type="transmembrane region" description="Helical" evidence="6">
    <location>
        <begin position="6"/>
        <end position="22"/>
    </location>
</feature>
<proteinExistence type="predicted"/>
<dbReference type="NCBIfam" id="NF002820">
    <property type="entry name" value="PRK02975.1"/>
    <property type="match status" value="1"/>
</dbReference>
<keyword evidence="5 6" id="KW-0472">Membrane</keyword>
<feature type="transmembrane region" description="Helical" evidence="6">
    <location>
        <begin position="391"/>
        <end position="412"/>
    </location>
</feature>
<evidence type="ECO:0000313" key="8">
    <source>
        <dbReference type="Proteomes" id="UP000027036"/>
    </source>
</evidence>
<organism evidence="7 8">
    <name type="scientific">Glaesserella parasuis HPS10</name>
    <dbReference type="NCBI Taxonomy" id="1450514"/>
    <lineage>
        <taxon>Bacteria</taxon>
        <taxon>Pseudomonadati</taxon>
        <taxon>Pseudomonadota</taxon>
        <taxon>Gammaproteobacteria</taxon>
        <taxon>Pasteurellales</taxon>
        <taxon>Pasteurellaceae</taxon>
        <taxon>Glaesserella</taxon>
    </lineage>
</organism>
<keyword evidence="4 6" id="KW-1133">Transmembrane helix</keyword>